<feature type="signal peptide" evidence="1">
    <location>
        <begin position="1"/>
        <end position="18"/>
    </location>
</feature>
<name>A0A1R0GN97_9FUNG</name>
<dbReference type="AlphaFoldDB" id="A0A1R0GN97"/>
<evidence type="ECO:0000256" key="1">
    <source>
        <dbReference type="SAM" id="SignalP"/>
    </source>
</evidence>
<proteinExistence type="predicted"/>
<dbReference type="Proteomes" id="UP000187455">
    <property type="component" value="Unassembled WGS sequence"/>
</dbReference>
<evidence type="ECO:0000313" key="2">
    <source>
        <dbReference type="EMBL" id="OLY78356.1"/>
    </source>
</evidence>
<dbReference type="EMBL" id="LSSL01006661">
    <property type="protein sequence ID" value="OLY78356.1"/>
    <property type="molecule type" value="Genomic_DNA"/>
</dbReference>
<keyword evidence="1" id="KW-0732">Signal</keyword>
<feature type="chain" id="PRO_5012209684" description="Chitin-binding type-2 domain-containing protein" evidence="1">
    <location>
        <begin position="19"/>
        <end position="91"/>
    </location>
</feature>
<sequence>MFKAIFFVLAIFQLSVLGQNGNDNFGNGNGPIDSDFSRRENGRCFNGDSFCTSSRSNSYLVCRRGRYFRMFCERGSFCIGRNRRARCVRRF</sequence>
<organism evidence="2 3">
    <name type="scientific">Smittium mucronatum</name>
    <dbReference type="NCBI Taxonomy" id="133383"/>
    <lineage>
        <taxon>Eukaryota</taxon>
        <taxon>Fungi</taxon>
        <taxon>Fungi incertae sedis</taxon>
        <taxon>Zoopagomycota</taxon>
        <taxon>Kickxellomycotina</taxon>
        <taxon>Harpellomycetes</taxon>
        <taxon>Harpellales</taxon>
        <taxon>Legeriomycetaceae</taxon>
        <taxon>Smittium</taxon>
    </lineage>
</organism>
<comment type="caution">
    <text evidence="2">The sequence shown here is derived from an EMBL/GenBank/DDBJ whole genome shotgun (WGS) entry which is preliminary data.</text>
</comment>
<reference evidence="2 3" key="1">
    <citation type="journal article" date="2016" name="Mol. Biol. Evol.">
        <title>Genome-Wide Survey of Gut Fungi (Harpellales) Reveals the First Horizontally Transferred Ubiquitin Gene from a Mosquito Host.</title>
        <authorList>
            <person name="Wang Y."/>
            <person name="White M.M."/>
            <person name="Kvist S."/>
            <person name="Moncalvo J.M."/>
        </authorList>
    </citation>
    <scope>NUCLEOTIDE SEQUENCE [LARGE SCALE GENOMIC DNA]</scope>
    <source>
        <strain evidence="2 3">ALG-7-W6</strain>
    </source>
</reference>
<accession>A0A1R0GN97</accession>
<evidence type="ECO:0008006" key="4">
    <source>
        <dbReference type="Google" id="ProtNLM"/>
    </source>
</evidence>
<gene>
    <name evidence="2" type="ORF">AYI68_g7596</name>
</gene>
<evidence type="ECO:0000313" key="3">
    <source>
        <dbReference type="Proteomes" id="UP000187455"/>
    </source>
</evidence>
<keyword evidence="3" id="KW-1185">Reference proteome</keyword>
<protein>
    <recommendedName>
        <fullName evidence="4">Chitin-binding type-2 domain-containing protein</fullName>
    </recommendedName>
</protein>